<comment type="caution">
    <text evidence="2">The sequence shown here is derived from an EMBL/GenBank/DDBJ whole genome shotgun (WGS) entry which is preliminary data.</text>
</comment>
<gene>
    <name evidence="2" type="ORF">EV669_104319</name>
</gene>
<keyword evidence="3" id="KW-1185">Reference proteome</keyword>
<proteinExistence type="predicted"/>
<name>A0ABY2CXB4_GULMO</name>
<evidence type="ECO:0008006" key="4">
    <source>
        <dbReference type="Google" id="ProtNLM"/>
    </source>
</evidence>
<keyword evidence="1" id="KW-0732">Signal</keyword>
<sequence>MNRHTRWGFWMLVWLWAACAQAVGQTYQGRIGTQPVVMELAIGKDGQVQGRYFYRKYHADIALSGQRTQDGRLQLGENLPYDRSRTDFTLQAQGQGWQGQWKGPKARTALPVVLVPLEVSALRPFDPLVGAWKQQDPYTYARLSGLVLRPGGRQSFAGHSLRWMEEPVSGVRMFRVETGLSEDVQARLNRLLAERQWQEVQAAFDCRGGAARYGGGEFEQTVTPGFLNARLLSVSIFTSYDCGGAHPDFGDRPLNLDLASGRELQLEDLLWLGKGTPRLPRKPDGSRPEYRYETETLAPWLVRTMQRLHPHQMKAEPEGCDYTDPGVWQFVSWYFTPKGLYVGPSFARVARACEYPDWSWLPWSVVKQHPGSLATALP</sequence>
<dbReference type="PROSITE" id="PS51257">
    <property type="entry name" value="PROKAR_LIPOPROTEIN"/>
    <property type="match status" value="1"/>
</dbReference>
<dbReference type="Proteomes" id="UP000294801">
    <property type="component" value="Unassembled WGS sequence"/>
</dbReference>
<protein>
    <recommendedName>
        <fullName evidence="4">DUF3298 domain-containing protein</fullName>
    </recommendedName>
</protein>
<feature type="signal peptide" evidence="1">
    <location>
        <begin position="1"/>
        <end position="22"/>
    </location>
</feature>
<dbReference type="RefSeq" id="WP_132098393.1">
    <property type="nucleotide sequence ID" value="NZ_SMDA01000004.1"/>
</dbReference>
<evidence type="ECO:0000313" key="3">
    <source>
        <dbReference type="Proteomes" id="UP000294801"/>
    </source>
</evidence>
<evidence type="ECO:0000256" key="1">
    <source>
        <dbReference type="SAM" id="SignalP"/>
    </source>
</evidence>
<dbReference type="EMBL" id="SMDA01000004">
    <property type="protein sequence ID" value="TCW31947.1"/>
    <property type="molecule type" value="Genomic_DNA"/>
</dbReference>
<evidence type="ECO:0000313" key="2">
    <source>
        <dbReference type="EMBL" id="TCW31947.1"/>
    </source>
</evidence>
<accession>A0ABY2CXB4</accession>
<organism evidence="2 3">
    <name type="scientific">Gulbenkiania mobilis</name>
    <dbReference type="NCBI Taxonomy" id="397457"/>
    <lineage>
        <taxon>Bacteria</taxon>
        <taxon>Pseudomonadati</taxon>
        <taxon>Pseudomonadota</taxon>
        <taxon>Betaproteobacteria</taxon>
        <taxon>Neisseriales</taxon>
        <taxon>Chromobacteriaceae</taxon>
        <taxon>Gulbenkiania</taxon>
    </lineage>
</organism>
<feature type="chain" id="PRO_5045149176" description="DUF3298 domain-containing protein" evidence="1">
    <location>
        <begin position="23"/>
        <end position="378"/>
    </location>
</feature>
<reference evidence="2 3" key="1">
    <citation type="submission" date="2019-03" db="EMBL/GenBank/DDBJ databases">
        <title>Genomic Encyclopedia of Type Strains, Phase IV (KMG-IV): sequencing the most valuable type-strain genomes for metagenomic binning, comparative biology and taxonomic classification.</title>
        <authorList>
            <person name="Goeker M."/>
        </authorList>
    </citation>
    <scope>NUCLEOTIDE SEQUENCE [LARGE SCALE GENOMIC DNA]</scope>
    <source>
        <strain evidence="2 3">DSM 18507</strain>
    </source>
</reference>